<gene>
    <name evidence="1" type="ORF">P154DRAFT_41173</name>
</gene>
<reference evidence="1" key="1">
    <citation type="journal article" date="2020" name="Stud. Mycol.">
        <title>101 Dothideomycetes genomes: a test case for predicting lifestyles and emergence of pathogens.</title>
        <authorList>
            <person name="Haridas S."/>
            <person name="Albert R."/>
            <person name="Binder M."/>
            <person name="Bloem J."/>
            <person name="Labutti K."/>
            <person name="Salamov A."/>
            <person name="Andreopoulos B."/>
            <person name="Baker S."/>
            <person name="Barry K."/>
            <person name="Bills G."/>
            <person name="Bluhm B."/>
            <person name="Cannon C."/>
            <person name="Castanera R."/>
            <person name="Culley D."/>
            <person name="Daum C."/>
            <person name="Ezra D."/>
            <person name="Gonzalez J."/>
            <person name="Henrissat B."/>
            <person name="Kuo A."/>
            <person name="Liang C."/>
            <person name="Lipzen A."/>
            <person name="Lutzoni F."/>
            <person name="Magnuson J."/>
            <person name="Mondo S."/>
            <person name="Nolan M."/>
            <person name="Ohm R."/>
            <person name="Pangilinan J."/>
            <person name="Park H.-J."/>
            <person name="Ramirez L."/>
            <person name="Alfaro M."/>
            <person name="Sun H."/>
            <person name="Tritt A."/>
            <person name="Yoshinaga Y."/>
            <person name="Zwiers L.-H."/>
            <person name="Turgeon B."/>
            <person name="Goodwin S."/>
            <person name="Spatafora J."/>
            <person name="Crous P."/>
            <person name="Grigoriev I."/>
        </authorList>
    </citation>
    <scope>NUCLEOTIDE SEQUENCE</scope>
    <source>
        <strain evidence="1">CBS 123094</strain>
    </source>
</reference>
<accession>A0A6A5VXE3</accession>
<dbReference type="AlphaFoldDB" id="A0A6A5VXE3"/>
<keyword evidence="2" id="KW-1185">Reference proteome</keyword>
<sequence length="81" mass="8500">MRRCGGAVASTLGTISHVLSCSPAWLLRSSDRDTHPHSGMTCDGIVLLHALAAKQAYPRASAVFGNPVVSGRYACFGNNRG</sequence>
<protein>
    <submittedName>
        <fullName evidence="1">Uncharacterized protein</fullName>
    </submittedName>
</protein>
<evidence type="ECO:0000313" key="1">
    <source>
        <dbReference type="EMBL" id="KAF1994080.1"/>
    </source>
</evidence>
<evidence type="ECO:0000313" key="2">
    <source>
        <dbReference type="Proteomes" id="UP000799779"/>
    </source>
</evidence>
<name>A0A6A5VXE3_9PLEO</name>
<organism evidence="1 2">
    <name type="scientific">Amniculicola lignicola CBS 123094</name>
    <dbReference type="NCBI Taxonomy" id="1392246"/>
    <lineage>
        <taxon>Eukaryota</taxon>
        <taxon>Fungi</taxon>
        <taxon>Dikarya</taxon>
        <taxon>Ascomycota</taxon>
        <taxon>Pezizomycotina</taxon>
        <taxon>Dothideomycetes</taxon>
        <taxon>Pleosporomycetidae</taxon>
        <taxon>Pleosporales</taxon>
        <taxon>Amniculicolaceae</taxon>
        <taxon>Amniculicola</taxon>
    </lineage>
</organism>
<dbReference type="Proteomes" id="UP000799779">
    <property type="component" value="Unassembled WGS sequence"/>
</dbReference>
<dbReference type="EMBL" id="ML977673">
    <property type="protein sequence ID" value="KAF1994080.1"/>
    <property type="molecule type" value="Genomic_DNA"/>
</dbReference>
<proteinExistence type="predicted"/>